<dbReference type="SUPFAM" id="SSF53254">
    <property type="entry name" value="Phosphoglycerate mutase-like"/>
    <property type="match status" value="1"/>
</dbReference>
<accession>A0A7G5H464</accession>
<dbReference type="PANTHER" id="PTHR20935">
    <property type="entry name" value="PHOSPHOGLYCERATE MUTASE-RELATED"/>
    <property type="match status" value="1"/>
</dbReference>
<evidence type="ECO:0000256" key="2">
    <source>
        <dbReference type="PIRSR" id="PIRSR613078-2"/>
    </source>
</evidence>
<keyword evidence="1" id="KW-0378">Hydrolase</keyword>
<dbReference type="SMART" id="SM00855">
    <property type="entry name" value="PGAM"/>
    <property type="match status" value="1"/>
</dbReference>
<evidence type="ECO:0000256" key="1">
    <source>
        <dbReference type="ARBA" id="ARBA00022801"/>
    </source>
</evidence>
<dbReference type="CDD" id="cd07067">
    <property type="entry name" value="HP_PGM_like"/>
    <property type="match status" value="1"/>
</dbReference>
<dbReference type="InterPro" id="IPR051021">
    <property type="entry name" value="Mito_Ser/Thr_phosphatase"/>
</dbReference>
<dbReference type="KEGG" id="sfol:H3H32_13915"/>
<evidence type="ECO:0000313" key="4">
    <source>
        <dbReference type="Proteomes" id="UP000515369"/>
    </source>
</evidence>
<keyword evidence="4" id="KW-1185">Reference proteome</keyword>
<name>A0A7G5H464_9BACT</name>
<dbReference type="InterPro" id="IPR029033">
    <property type="entry name" value="His_PPase_superfam"/>
</dbReference>
<dbReference type="AlphaFoldDB" id="A0A7G5H464"/>
<dbReference type="EMBL" id="CP059732">
    <property type="protein sequence ID" value="QMW05906.1"/>
    <property type="molecule type" value="Genomic_DNA"/>
</dbReference>
<organism evidence="3 4">
    <name type="scientific">Spirosoma foliorum</name>
    <dbReference type="NCBI Taxonomy" id="2710596"/>
    <lineage>
        <taxon>Bacteria</taxon>
        <taxon>Pseudomonadati</taxon>
        <taxon>Bacteroidota</taxon>
        <taxon>Cytophagia</taxon>
        <taxon>Cytophagales</taxon>
        <taxon>Cytophagaceae</taxon>
        <taxon>Spirosoma</taxon>
    </lineage>
</organism>
<dbReference type="GO" id="GO:0016787">
    <property type="term" value="F:hydrolase activity"/>
    <property type="evidence" value="ECO:0007669"/>
    <property type="project" value="UniProtKB-KW"/>
</dbReference>
<reference evidence="3 4" key="1">
    <citation type="submission" date="2020-07" db="EMBL/GenBank/DDBJ databases">
        <title>Spirosoma foliorum sp. nov., isolated from the leaves on the Nejang mountain Korea, Republic of.</title>
        <authorList>
            <person name="Ho H."/>
            <person name="Lee Y.-J."/>
            <person name="Nurcahyanto D.-A."/>
            <person name="Kim S.-G."/>
        </authorList>
    </citation>
    <scope>NUCLEOTIDE SEQUENCE [LARGE SCALE GENOMIC DNA]</scope>
    <source>
        <strain evidence="3 4">PL0136</strain>
    </source>
</reference>
<gene>
    <name evidence="3" type="ORF">H3H32_13915</name>
</gene>
<sequence>MSITLYIVRHAKAEDRAIFMADHDRQLTPDGIIAAARMGRYLHRKGVQPDQMISSTAPRAKDTAKVFAEQLGFDLTQIQLDEKLFDGGPKAYLAAINALPPSTKTAMIFGHNPDVSYLAEFLTHENIGSMSKGAVAAVTFETSDWAEVSGRTGSLAFQIGPKQLV</sequence>
<dbReference type="Proteomes" id="UP000515369">
    <property type="component" value="Chromosome"/>
</dbReference>
<dbReference type="InterPro" id="IPR013078">
    <property type="entry name" value="His_Pase_superF_clade-1"/>
</dbReference>
<dbReference type="RefSeq" id="WP_182463279.1">
    <property type="nucleotide sequence ID" value="NZ_CP059732.1"/>
</dbReference>
<dbReference type="Gene3D" id="3.40.50.1240">
    <property type="entry name" value="Phosphoglycerate mutase-like"/>
    <property type="match status" value="1"/>
</dbReference>
<feature type="binding site" evidence="2">
    <location>
        <position position="59"/>
    </location>
    <ligand>
        <name>substrate</name>
    </ligand>
</feature>
<evidence type="ECO:0000313" key="3">
    <source>
        <dbReference type="EMBL" id="QMW05906.1"/>
    </source>
</evidence>
<protein>
    <submittedName>
        <fullName evidence="3">Histidine phosphatase family protein</fullName>
    </submittedName>
</protein>
<proteinExistence type="predicted"/>
<dbReference type="Pfam" id="PF00300">
    <property type="entry name" value="His_Phos_1"/>
    <property type="match status" value="1"/>
</dbReference>